<gene>
    <name evidence="2" type="ORF">SAMN04488556_2122</name>
</gene>
<organism evidence="2 3">
    <name type="scientific">Halostagnicola kamekurae</name>
    <dbReference type="NCBI Taxonomy" id="619731"/>
    <lineage>
        <taxon>Archaea</taxon>
        <taxon>Methanobacteriati</taxon>
        <taxon>Methanobacteriota</taxon>
        <taxon>Stenosarchaea group</taxon>
        <taxon>Halobacteria</taxon>
        <taxon>Halobacteriales</taxon>
        <taxon>Natrialbaceae</taxon>
        <taxon>Halostagnicola</taxon>
    </lineage>
</organism>
<dbReference type="RefSeq" id="WP_092904385.1">
    <property type="nucleotide sequence ID" value="NZ_FOZS01000002.1"/>
</dbReference>
<reference evidence="3" key="1">
    <citation type="submission" date="2016-10" db="EMBL/GenBank/DDBJ databases">
        <authorList>
            <person name="Varghese N."/>
            <person name="Submissions S."/>
        </authorList>
    </citation>
    <scope>NUCLEOTIDE SEQUENCE [LARGE SCALE GENOMIC DNA]</scope>
    <source>
        <strain evidence="3">DSM 22427</strain>
    </source>
</reference>
<evidence type="ECO:0008006" key="4">
    <source>
        <dbReference type="Google" id="ProtNLM"/>
    </source>
</evidence>
<evidence type="ECO:0000256" key="1">
    <source>
        <dbReference type="SAM" id="Phobius"/>
    </source>
</evidence>
<protein>
    <recommendedName>
        <fullName evidence="4">Beta-ketoadipyl CoA thiolase</fullName>
    </recommendedName>
</protein>
<name>A0A1I6RU05_9EURY</name>
<evidence type="ECO:0000313" key="3">
    <source>
        <dbReference type="Proteomes" id="UP000199199"/>
    </source>
</evidence>
<evidence type="ECO:0000313" key="2">
    <source>
        <dbReference type="EMBL" id="SFS68197.1"/>
    </source>
</evidence>
<keyword evidence="1" id="KW-0472">Membrane</keyword>
<proteinExistence type="predicted"/>
<feature type="transmembrane region" description="Helical" evidence="1">
    <location>
        <begin position="42"/>
        <end position="64"/>
    </location>
</feature>
<keyword evidence="1" id="KW-0812">Transmembrane</keyword>
<keyword evidence="3" id="KW-1185">Reference proteome</keyword>
<dbReference type="EMBL" id="FOZS01000002">
    <property type="protein sequence ID" value="SFS68197.1"/>
    <property type="molecule type" value="Genomic_DNA"/>
</dbReference>
<dbReference type="Proteomes" id="UP000199199">
    <property type="component" value="Unassembled WGS sequence"/>
</dbReference>
<dbReference type="AlphaFoldDB" id="A0A1I6RU05"/>
<keyword evidence="1" id="KW-1133">Transmembrane helix</keyword>
<accession>A0A1I6RU05</accession>
<sequence>MDADLIGLGILALAGGLAFEFAARYVYPHLDAPRESLSSLRFLTTLIVGILLVLGLGLFLLGVFG</sequence>